<evidence type="ECO:0000313" key="3">
    <source>
        <dbReference type="Proteomes" id="UP001501570"/>
    </source>
</evidence>
<keyword evidence="3" id="KW-1185">Reference proteome</keyword>
<comment type="caution">
    <text evidence="2">The sequence shown here is derived from an EMBL/GenBank/DDBJ whole genome shotgun (WGS) entry which is preliminary data.</text>
</comment>
<evidence type="ECO:0000313" key="2">
    <source>
        <dbReference type="EMBL" id="GAA5200730.1"/>
    </source>
</evidence>
<dbReference type="EMBL" id="BAABJQ010000045">
    <property type="protein sequence ID" value="GAA5200730.1"/>
    <property type="molecule type" value="Genomic_DNA"/>
</dbReference>
<organism evidence="2 3">
    <name type="scientific">Rugosimonospora acidiphila</name>
    <dbReference type="NCBI Taxonomy" id="556531"/>
    <lineage>
        <taxon>Bacteria</taxon>
        <taxon>Bacillati</taxon>
        <taxon>Actinomycetota</taxon>
        <taxon>Actinomycetes</taxon>
        <taxon>Micromonosporales</taxon>
        <taxon>Micromonosporaceae</taxon>
        <taxon>Rugosimonospora</taxon>
    </lineage>
</organism>
<feature type="region of interest" description="Disordered" evidence="1">
    <location>
        <begin position="71"/>
        <end position="92"/>
    </location>
</feature>
<protein>
    <submittedName>
        <fullName evidence="2">Uncharacterized protein</fullName>
    </submittedName>
</protein>
<reference evidence="3" key="1">
    <citation type="journal article" date="2019" name="Int. J. Syst. Evol. Microbiol.">
        <title>The Global Catalogue of Microorganisms (GCM) 10K type strain sequencing project: providing services to taxonomists for standard genome sequencing and annotation.</title>
        <authorList>
            <consortium name="The Broad Institute Genomics Platform"/>
            <consortium name="The Broad Institute Genome Sequencing Center for Infectious Disease"/>
            <person name="Wu L."/>
            <person name="Ma J."/>
        </authorList>
    </citation>
    <scope>NUCLEOTIDE SEQUENCE [LARGE SCALE GENOMIC DNA]</scope>
    <source>
        <strain evidence="3">JCM 18304</strain>
    </source>
</reference>
<accession>A0ABP9SSN9</accession>
<sequence>MIDDVRELLVGACSPEFSVLTAIRRATVSSDGDGADHRRDGRFDQQRDTGVISGIRDVGALLGVLLMLSAGNGTDTGAPDVLSKVRQGSTSK</sequence>
<name>A0ABP9SSN9_9ACTN</name>
<proteinExistence type="predicted"/>
<evidence type="ECO:0000256" key="1">
    <source>
        <dbReference type="SAM" id="MobiDB-lite"/>
    </source>
</evidence>
<dbReference type="Proteomes" id="UP001501570">
    <property type="component" value="Unassembled WGS sequence"/>
</dbReference>
<gene>
    <name evidence="2" type="ORF">GCM10023322_79220</name>
</gene>